<organism evidence="1 2">
    <name type="scientific">Arthrobacter stackebrandtii</name>
    <dbReference type="NCBI Taxonomy" id="272161"/>
    <lineage>
        <taxon>Bacteria</taxon>
        <taxon>Bacillati</taxon>
        <taxon>Actinomycetota</taxon>
        <taxon>Actinomycetes</taxon>
        <taxon>Micrococcales</taxon>
        <taxon>Micrococcaceae</taxon>
        <taxon>Arthrobacter</taxon>
    </lineage>
</organism>
<evidence type="ECO:0008006" key="3">
    <source>
        <dbReference type="Google" id="ProtNLM"/>
    </source>
</evidence>
<protein>
    <recommendedName>
        <fullName evidence="3">DinB-like domain-containing protein</fullName>
    </recommendedName>
</protein>
<comment type="caution">
    <text evidence="1">The sequence shown here is derived from an EMBL/GenBank/DDBJ whole genome shotgun (WGS) entry which is preliminary data.</text>
</comment>
<dbReference type="EMBL" id="JAGIOI010000001">
    <property type="protein sequence ID" value="MBP2414498.1"/>
    <property type="molecule type" value="Genomic_DNA"/>
</dbReference>
<evidence type="ECO:0000313" key="1">
    <source>
        <dbReference type="EMBL" id="MBP2414498.1"/>
    </source>
</evidence>
<keyword evidence="2" id="KW-1185">Reference proteome</keyword>
<proteinExistence type="predicted"/>
<reference evidence="1 2" key="1">
    <citation type="submission" date="2021-03" db="EMBL/GenBank/DDBJ databases">
        <title>Sequencing the genomes of 1000 actinobacteria strains.</title>
        <authorList>
            <person name="Klenk H.-P."/>
        </authorList>
    </citation>
    <scope>NUCLEOTIDE SEQUENCE [LARGE SCALE GENOMIC DNA]</scope>
    <source>
        <strain evidence="1 2">DSM 16005</strain>
    </source>
</reference>
<accession>A0ABS4Z0D4</accession>
<sequence length="116" mass="12285">MDTTALRDAYGTLAQAAATASTGQPADGGWDALHILAHLLSVDAGIADQLSDESSSVLVPAFLLSHDEVVVDEPVPLSGLISGLSTNHIPEHIQQLRELPPAKEFFRSSSEGRPRM</sequence>
<name>A0ABS4Z0D4_9MICC</name>
<evidence type="ECO:0000313" key="2">
    <source>
        <dbReference type="Proteomes" id="UP000711614"/>
    </source>
</evidence>
<dbReference type="Proteomes" id="UP000711614">
    <property type="component" value="Unassembled WGS sequence"/>
</dbReference>
<dbReference type="RefSeq" id="WP_209682433.1">
    <property type="nucleotide sequence ID" value="NZ_JAGIOI010000001.1"/>
</dbReference>
<gene>
    <name evidence="1" type="ORF">JOF48_003297</name>
</gene>